<comment type="subcellular location">
    <subcellularLocation>
        <location evidence="1">Membrane</location>
        <topology evidence="1">Multi-pass membrane protein</topology>
    </subcellularLocation>
</comment>
<dbReference type="InterPro" id="IPR002550">
    <property type="entry name" value="CNNM"/>
</dbReference>
<keyword evidence="2 7" id="KW-0812">Transmembrane</keyword>
<sequence>MIIVIIILLFASFFFSGSETALTTVNRIKIQTEADQGNKKAGQVNQLLTKSSTVLTTMLIGKNISKVILAALVTIIAIRSGIKVGILAALITVVVIAILEVIAKSFAAANPYKTSHLVYAPVSFFVVVFMPVTKVLNVIAGIVNNIIIDGRQENQDFSKDALKHMLAIADREGALNEMERERIQGVMNFEKLKIKDISTTPRINVTAFSSNISYEDAYDVIVSKPYTRYPVYGNDMDHIIGVFHSKYLLAWSRETSNDILQYMSEPLFVNEHNKAEWVLRKMTVARKHLAIVLDEYGGTDAIVSHEDLIEEMLGMEIEDEMDEEEKEKLKHQMKAYNNK</sequence>
<evidence type="ECO:0000256" key="4">
    <source>
        <dbReference type="ARBA" id="ARBA00022989"/>
    </source>
</evidence>
<dbReference type="Pfam" id="PF00571">
    <property type="entry name" value="CBS"/>
    <property type="match status" value="2"/>
</dbReference>
<feature type="transmembrane region" description="Helical" evidence="8">
    <location>
        <begin position="85"/>
        <end position="106"/>
    </location>
</feature>
<evidence type="ECO:0000256" key="2">
    <source>
        <dbReference type="ARBA" id="ARBA00022692"/>
    </source>
</evidence>
<keyword evidence="5" id="KW-0129">CBS domain</keyword>
<dbReference type="Proteomes" id="UP000241960">
    <property type="component" value="Unassembled WGS sequence"/>
</dbReference>
<keyword evidence="3" id="KW-0677">Repeat</keyword>
<dbReference type="InterPro" id="IPR044751">
    <property type="entry name" value="Ion_transp-like_CBS"/>
</dbReference>
<dbReference type="PANTHER" id="PTHR22777">
    <property type="entry name" value="HEMOLYSIN-RELATED"/>
    <property type="match status" value="1"/>
</dbReference>
<organism evidence="10 11">
    <name type="scientific">Staphylococcus succinus</name>
    <dbReference type="NCBI Taxonomy" id="61015"/>
    <lineage>
        <taxon>Bacteria</taxon>
        <taxon>Bacillati</taxon>
        <taxon>Bacillota</taxon>
        <taxon>Bacilli</taxon>
        <taxon>Bacillales</taxon>
        <taxon>Staphylococcaceae</taxon>
        <taxon>Staphylococcus</taxon>
    </lineage>
</organism>
<evidence type="ECO:0000256" key="3">
    <source>
        <dbReference type="ARBA" id="ARBA00022737"/>
    </source>
</evidence>
<dbReference type="CDD" id="cd04590">
    <property type="entry name" value="CBS_pair_CorC_HlyC_assoc"/>
    <property type="match status" value="1"/>
</dbReference>
<evidence type="ECO:0000256" key="8">
    <source>
        <dbReference type="SAM" id="Phobius"/>
    </source>
</evidence>
<accession>A0A9Q6HN26</accession>
<name>A0A9Q6HN26_9STAP</name>
<evidence type="ECO:0000256" key="7">
    <source>
        <dbReference type="PROSITE-ProRule" id="PRU01193"/>
    </source>
</evidence>
<evidence type="ECO:0000256" key="1">
    <source>
        <dbReference type="ARBA" id="ARBA00004141"/>
    </source>
</evidence>
<evidence type="ECO:0000256" key="5">
    <source>
        <dbReference type="ARBA" id="ARBA00023122"/>
    </source>
</evidence>
<dbReference type="EMBL" id="PZFQ01000043">
    <property type="protein sequence ID" value="PTI74338.1"/>
    <property type="molecule type" value="Genomic_DNA"/>
</dbReference>
<keyword evidence="6 7" id="KW-0472">Membrane</keyword>
<dbReference type="PROSITE" id="PS51846">
    <property type="entry name" value="CNNM"/>
    <property type="match status" value="1"/>
</dbReference>
<protein>
    <submittedName>
        <fullName evidence="10">DUF21 domain-containing protein</fullName>
    </submittedName>
</protein>
<dbReference type="GO" id="GO:0005886">
    <property type="term" value="C:plasma membrane"/>
    <property type="evidence" value="ECO:0007669"/>
    <property type="project" value="TreeGrafter"/>
</dbReference>
<comment type="caution">
    <text evidence="10">The sequence shown here is derived from an EMBL/GenBank/DDBJ whole genome shotgun (WGS) entry which is preliminary data.</text>
</comment>
<dbReference type="PANTHER" id="PTHR22777:SF17">
    <property type="entry name" value="UPF0053 PROTEIN SLL0260"/>
    <property type="match status" value="1"/>
</dbReference>
<dbReference type="SUPFAM" id="SSF54631">
    <property type="entry name" value="CBS-domain pair"/>
    <property type="match status" value="1"/>
</dbReference>
<dbReference type="InterPro" id="IPR046342">
    <property type="entry name" value="CBS_dom_sf"/>
</dbReference>
<gene>
    <name evidence="10" type="ORF">BU058_11265</name>
</gene>
<dbReference type="Pfam" id="PF01595">
    <property type="entry name" value="CNNM"/>
    <property type="match status" value="1"/>
</dbReference>
<keyword evidence="4 7" id="KW-1133">Transmembrane helix</keyword>
<reference evidence="10 11" key="1">
    <citation type="journal article" date="2016" name="Front. Microbiol.">
        <title>Comprehensive Phylogenetic Analysis of Bovine Non-aureus Staphylococci Species Based on Whole-Genome Sequencing.</title>
        <authorList>
            <person name="Naushad S."/>
            <person name="Barkema H.W."/>
            <person name="Luby C."/>
            <person name="Condas L.A."/>
            <person name="Nobrega D.B."/>
            <person name="Carson D.A."/>
            <person name="De Buck J."/>
        </authorList>
    </citation>
    <scope>NUCLEOTIDE SEQUENCE [LARGE SCALE GENOMIC DNA]</scope>
    <source>
        <strain evidence="10 11">SNUC 1231</strain>
    </source>
</reference>
<dbReference type="AlphaFoldDB" id="A0A9Q6HN26"/>
<evidence type="ECO:0000259" key="9">
    <source>
        <dbReference type="PROSITE" id="PS51846"/>
    </source>
</evidence>
<evidence type="ECO:0000313" key="11">
    <source>
        <dbReference type="Proteomes" id="UP000241960"/>
    </source>
</evidence>
<evidence type="ECO:0000256" key="6">
    <source>
        <dbReference type="ARBA" id="ARBA00023136"/>
    </source>
</evidence>
<dbReference type="RefSeq" id="WP_073504803.1">
    <property type="nucleotide sequence ID" value="NZ_CP018199.1"/>
</dbReference>
<feature type="transmembrane region" description="Helical" evidence="8">
    <location>
        <begin position="118"/>
        <end position="143"/>
    </location>
</feature>
<proteinExistence type="predicted"/>
<dbReference type="InterPro" id="IPR000644">
    <property type="entry name" value="CBS_dom"/>
</dbReference>
<feature type="transmembrane region" description="Helical" evidence="8">
    <location>
        <begin position="54"/>
        <end position="78"/>
    </location>
</feature>
<feature type="domain" description="CNNM transmembrane" evidence="9">
    <location>
        <begin position="1"/>
        <end position="179"/>
    </location>
</feature>
<dbReference type="Gene3D" id="3.10.580.10">
    <property type="entry name" value="CBS-domain"/>
    <property type="match status" value="1"/>
</dbReference>
<evidence type="ECO:0000313" key="10">
    <source>
        <dbReference type="EMBL" id="PTI74338.1"/>
    </source>
</evidence>